<evidence type="ECO:0000256" key="4">
    <source>
        <dbReference type="ARBA" id="ARBA00023136"/>
    </source>
</evidence>
<comment type="caution">
    <text evidence="6">The sequence shown here is derived from an EMBL/GenBank/DDBJ whole genome shotgun (WGS) entry which is preliminary data.</text>
</comment>
<comment type="subcellular location">
    <subcellularLocation>
        <location evidence="1">Endomembrane system</location>
        <topology evidence="1">Multi-pass membrane protein</topology>
    </subcellularLocation>
</comment>
<protein>
    <recommendedName>
        <fullName evidence="5">DUF1232 domain-containing protein</fullName>
    </recommendedName>
</protein>
<evidence type="ECO:0000259" key="5">
    <source>
        <dbReference type="Pfam" id="PF06803"/>
    </source>
</evidence>
<keyword evidence="2" id="KW-0812">Transmembrane</keyword>
<evidence type="ECO:0000256" key="3">
    <source>
        <dbReference type="ARBA" id="ARBA00022989"/>
    </source>
</evidence>
<dbReference type="GO" id="GO:0012505">
    <property type="term" value="C:endomembrane system"/>
    <property type="evidence" value="ECO:0007669"/>
    <property type="project" value="UniProtKB-SubCell"/>
</dbReference>
<dbReference type="RefSeq" id="WP_116670011.1">
    <property type="nucleotide sequence ID" value="NZ_CALIUN010000004.1"/>
</dbReference>
<accession>A0A2U1S8R9</accession>
<keyword evidence="4" id="KW-0472">Membrane</keyword>
<proteinExistence type="predicted"/>
<dbReference type="Proteomes" id="UP000245577">
    <property type="component" value="Unassembled WGS sequence"/>
</dbReference>
<feature type="domain" description="DUF1232" evidence="5">
    <location>
        <begin position="53"/>
        <end position="83"/>
    </location>
</feature>
<keyword evidence="3" id="KW-1133">Transmembrane helix</keyword>
<sequence>MEETFKNFYDTLLDNLDSYNGEYAAFIDCGPNLFKLLCNLLEEDINLEIRRDICGAIAYYVAPMDVIPEQIYGPYGYIDDIYMSAFVLKKVAEEYGYEFIQSVWDTPDIDIKEVIAECYERSSEVLEEEDIKAILNYVGIK</sequence>
<evidence type="ECO:0000256" key="1">
    <source>
        <dbReference type="ARBA" id="ARBA00004127"/>
    </source>
</evidence>
<dbReference type="Pfam" id="PF06803">
    <property type="entry name" value="DUF1232"/>
    <property type="match status" value="1"/>
</dbReference>
<evidence type="ECO:0000256" key="2">
    <source>
        <dbReference type="ARBA" id="ARBA00022692"/>
    </source>
</evidence>
<organism evidence="6 7">
    <name type="scientific">Methanobrevibacter woesei</name>
    <dbReference type="NCBI Taxonomy" id="190976"/>
    <lineage>
        <taxon>Archaea</taxon>
        <taxon>Methanobacteriati</taxon>
        <taxon>Methanobacteriota</taxon>
        <taxon>Methanomada group</taxon>
        <taxon>Methanobacteria</taxon>
        <taxon>Methanobacteriales</taxon>
        <taxon>Methanobacteriaceae</taxon>
        <taxon>Methanobrevibacter</taxon>
    </lineage>
</organism>
<evidence type="ECO:0000313" key="6">
    <source>
        <dbReference type="EMBL" id="PWB86388.1"/>
    </source>
</evidence>
<gene>
    <name evidence="6" type="ORF">MBBWO_12430</name>
</gene>
<reference evidence="6 7" key="1">
    <citation type="submission" date="2017-03" db="EMBL/GenBank/DDBJ databases">
        <title>Genome sequence of Methanobrevibacter wosei.</title>
        <authorList>
            <person name="Poehlein A."/>
            <person name="Seedorf H."/>
            <person name="Daniel R."/>
        </authorList>
    </citation>
    <scope>NUCLEOTIDE SEQUENCE [LARGE SCALE GENOMIC DNA]</scope>
    <source>
        <strain evidence="6 7">DSM 11979</strain>
    </source>
</reference>
<dbReference type="EMBL" id="MZGU01000004">
    <property type="protein sequence ID" value="PWB86388.1"/>
    <property type="molecule type" value="Genomic_DNA"/>
</dbReference>
<dbReference type="OrthoDB" id="77982at2157"/>
<dbReference type="InterPro" id="IPR010652">
    <property type="entry name" value="DUF1232"/>
</dbReference>
<keyword evidence="7" id="KW-1185">Reference proteome</keyword>
<dbReference type="AlphaFoldDB" id="A0A2U1S8R9"/>
<name>A0A2U1S8R9_9EURY</name>
<evidence type="ECO:0000313" key="7">
    <source>
        <dbReference type="Proteomes" id="UP000245577"/>
    </source>
</evidence>